<feature type="chain" id="PRO_5035257690" description="Sushi domain-containing protein" evidence="7">
    <location>
        <begin position="25"/>
        <end position="778"/>
    </location>
</feature>
<evidence type="ECO:0000256" key="7">
    <source>
        <dbReference type="SAM" id="SignalP"/>
    </source>
</evidence>
<dbReference type="PANTHER" id="PTHR45656">
    <property type="entry name" value="PROTEIN CBR-CLEC-78"/>
    <property type="match status" value="1"/>
</dbReference>
<dbReference type="PANTHER" id="PTHR45656:SF4">
    <property type="entry name" value="PROTEIN CBR-CLEC-78"/>
    <property type="match status" value="1"/>
</dbReference>
<keyword evidence="6" id="KW-1133">Transmembrane helix</keyword>
<organism evidence="9 10">
    <name type="scientific">Daphnia galeata</name>
    <dbReference type="NCBI Taxonomy" id="27404"/>
    <lineage>
        <taxon>Eukaryota</taxon>
        <taxon>Metazoa</taxon>
        <taxon>Ecdysozoa</taxon>
        <taxon>Arthropoda</taxon>
        <taxon>Crustacea</taxon>
        <taxon>Branchiopoda</taxon>
        <taxon>Diplostraca</taxon>
        <taxon>Cladocera</taxon>
        <taxon>Anomopoda</taxon>
        <taxon>Daphniidae</taxon>
        <taxon>Daphnia</taxon>
    </lineage>
</organism>
<dbReference type="Pfam" id="PF00084">
    <property type="entry name" value="Sushi"/>
    <property type="match status" value="4"/>
</dbReference>
<dbReference type="InterPro" id="IPR000436">
    <property type="entry name" value="Sushi_SCR_CCP_dom"/>
</dbReference>
<evidence type="ECO:0000256" key="4">
    <source>
        <dbReference type="PROSITE-ProRule" id="PRU00302"/>
    </source>
</evidence>
<comment type="caution">
    <text evidence="4">Lacks conserved residue(s) required for the propagation of feature annotation.</text>
</comment>
<feature type="signal peptide" evidence="7">
    <location>
        <begin position="1"/>
        <end position="24"/>
    </location>
</feature>
<feature type="domain" description="Sushi" evidence="8">
    <location>
        <begin position="213"/>
        <end position="273"/>
    </location>
</feature>
<dbReference type="Gene3D" id="2.10.70.10">
    <property type="entry name" value="Complement Module, domain 1"/>
    <property type="match status" value="4"/>
</dbReference>
<evidence type="ECO:0000259" key="8">
    <source>
        <dbReference type="PROSITE" id="PS50923"/>
    </source>
</evidence>
<proteinExistence type="predicted"/>
<comment type="caution">
    <text evidence="9">The sequence shown here is derived from an EMBL/GenBank/DDBJ whole genome shotgun (WGS) entry which is preliminary data.</text>
</comment>
<sequence length="778" mass="89063">MIFLKTVDRCYLIFIFALAQSCHAALTCPPSSVKFEKFCHHSQVSVPFPFQCDAVPLNYCHKADNLLQLNNSTRIYLDGNKIFDSDLIDDCRNDLTTTYSKYGHWQIKFDTIHNIYAVLVRTLGPARNQTNSLRVSLSRRVSSNRSESTQCHDFEYFDGYHIFYCHQLDVDEVLTSNYRPGFDAKFVDIIGELYIDDSCDFTNIVKVYSYPVRVCGIPESHHNQTINPYSNYYLVGQQVTYRCSDDAHTLIGRPDRVCQHNGLWSGTTPICVLEVHNVQPQTQLVMGKAETYWPANSLAKAKRIDENEMITYSFEVEYCIKRLLLEYHSELSERTDLSVYTTSIDGTRHNWTANGTFGFYTNKQYFLPAEDHQPFVCCLNLTVQRRQDIAVRGIFKRFEFIYQIEAAGYRHRTSHCVRPHLFPNVKFPYQVNHTIENGVTVELQCAEGFSQQNTDPAEIQCENGMWKGRFPICERKHCPQPGQRSHSSWKYLENRKGLKFNQVHYKCDHGFELQGRSVATCVDGRWTTPSPTCKVTFCPSVTMPPNLFCMLNRKNEFYDATGNAFHHGISLVCYCQLGFRVIGNRTVQCNNQEWTSEFPICQEIFCESPPFLIPRGVNHSIAWQRHWQIGLHNFTCPEKLFINGYDGQTSMELICQENGEWGGTEVFECVHQGNNELEGYAIAGIVIGGILGLILISVSAVCVKRKADETRRINESTRHLTIAEDVEDNNPSYISYSEEMDSGSCLALVNGDMTKADYNSTYSTDLSESSESEIDVET</sequence>
<keyword evidence="1 7" id="KW-0732">Signal</keyword>
<keyword evidence="4" id="KW-0768">Sushi</keyword>
<evidence type="ECO:0000313" key="10">
    <source>
        <dbReference type="Proteomes" id="UP000789390"/>
    </source>
</evidence>
<dbReference type="InterPro" id="IPR035976">
    <property type="entry name" value="Sushi/SCR/CCP_sf"/>
</dbReference>
<feature type="transmembrane region" description="Helical" evidence="6">
    <location>
        <begin position="679"/>
        <end position="703"/>
    </location>
</feature>
<dbReference type="SMART" id="SM00032">
    <property type="entry name" value="CCP"/>
    <property type="match status" value="4"/>
</dbReference>
<dbReference type="SUPFAM" id="SSF57535">
    <property type="entry name" value="Complement control module/SCR domain"/>
    <property type="match status" value="4"/>
</dbReference>
<feature type="compositionally biased region" description="Acidic residues" evidence="5">
    <location>
        <begin position="768"/>
        <end position="778"/>
    </location>
</feature>
<feature type="disulfide bond" evidence="4">
    <location>
        <begin position="478"/>
        <end position="521"/>
    </location>
</feature>
<gene>
    <name evidence="9" type="ORF">DGAL_LOCUS11696</name>
</gene>
<dbReference type="CDD" id="cd00033">
    <property type="entry name" value="CCP"/>
    <property type="match status" value="4"/>
</dbReference>
<evidence type="ECO:0000313" key="9">
    <source>
        <dbReference type="EMBL" id="CAH0108324.1"/>
    </source>
</evidence>
<accession>A0A8J2RPC9</accession>
<feature type="domain" description="Sushi" evidence="8">
    <location>
        <begin position="414"/>
        <end position="475"/>
    </location>
</feature>
<feature type="disulfide bond" evidence="4">
    <location>
        <begin position="215"/>
        <end position="258"/>
    </location>
</feature>
<feature type="region of interest" description="Disordered" evidence="5">
    <location>
        <begin position="759"/>
        <end position="778"/>
    </location>
</feature>
<dbReference type="AlphaFoldDB" id="A0A8J2RPC9"/>
<name>A0A8J2RPC9_9CRUS</name>
<dbReference type="EMBL" id="CAKKLH010000283">
    <property type="protein sequence ID" value="CAH0108324.1"/>
    <property type="molecule type" value="Genomic_DNA"/>
</dbReference>
<evidence type="ECO:0000256" key="2">
    <source>
        <dbReference type="ARBA" id="ARBA00022737"/>
    </source>
</evidence>
<evidence type="ECO:0000256" key="6">
    <source>
        <dbReference type="SAM" id="Phobius"/>
    </source>
</evidence>
<dbReference type="OrthoDB" id="6127264at2759"/>
<dbReference type="PROSITE" id="PS50923">
    <property type="entry name" value="SUSHI"/>
    <property type="match status" value="4"/>
</dbReference>
<protein>
    <recommendedName>
        <fullName evidence="8">Sushi domain-containing protein</fullName>
    </recommendedName>
</protein>
<keyword evidence="10" id="KW-1185">Reference proteome</keyword>
<dbReference type="Proteomes" id="UP000789390">
    <property type="component" value="Unassembled WGS sequence"/>
</dbReference>
<dbReference type="PROSITE" id="PS51257">
    <property type="entry name" value="PROKAR_LIPOPROTEIN"/>
    <property type="match status" value="1"/>
</dbReference>
<evidence type="ECO:0000256" key="1">
    <source>
        <dbReference type="ARBA" id="ARBA00022729"/>
    </source>
</evidence>
<evidence type="ECO:0000256" key="3">
    <source>
        <dbReference type="ARBA" id="ARBA00023157"/>
    </source>
</evidence>
<keyword evidence="6" id="KW-0472">Membrane</keyword>
<keyword evidence="3 4" id="KW-1015">Disulfide bond</keyword>
<feature type="domain" description="Sushi" evidence="8">
    <location>
        <begin position="536"/>
        <end position="603"/>
    </location>
</feature>
<keyword evidence="6" id="KW-0812">Transmembrane</keyword>
<evidence type="ECO:0000256" key="5">
    <source>
        <dbReference type="SAM" id="MobiDB-lite"/>
    </source>
</evidence>
<reference evidence="9" key="1">
    <citation type="submission" date="2021-11" db="EMBL/GenBank/DDBJ databases">
        <authorList>
            <person name="Schell T."/>
        </authorList>
    </citation>
    <scope>NUCLEOTIDE SEQUENCE</scope>
    <source>
        <strain evidence="9">M5</strain>
    </source>
</reference>
<dbReference type="InterPro" id="IPR051277">
    <property type="entry name" value="SEZ6_CSMD_C4BPB_Regulators"/>
</dbReference>
<feature type="domain" description="Sushi" evidence="8">
    <location>
        <begin position="476"/>
        <end position="535"/>
    </location>
</feature>
<keyword evidence="2" id="KW-0677">Repeat</keyword>